<feature type="domain" description="DUF5067" evidence="2">
    <location>
        <begin position="175"/>
        <end position="294"/>
    </location>
</feature>
<sequence length="323" mass="36658">MKKKIIGLGFILLLVLSGCSAKLSEKKESFDGKGIDYTFQLPSTWEKSLDYKVAYSNEAIFGAKDMKSNSTLVVMSERKESIDLTDFGKKIRKELKKQYNYKNESDIFMKEFKVGKYKGYKYTLDTLFDKRATWLHLYYIETAHGMVQLNYYSAKDGNYEKRAEIIDESARSVKEVKDNGPKADTEDEEIVFENDELTLSLTGVMNVVGEAEQKLVALRYTITNKSKEQSIKADKWDTTIKVTQNGKTLTQGKIAQDNTILDIPKLIEQKNEIIPQEGSLEGVTLYELKDDSDVLLIPEKTVFNNAKDIPIVVSNEAVQGEGK</sequence>
<dbReference type="InterPro" id="IPR031989">
    <property type="entry name" value="DUF5067"/>
</dbReference>
<keyword evidence="1" id="KW-0732">Signal</keyword>
<dbReference type="Gene3D" id="2.60.40.1240">
    <property type="match status" value="1"/>
</dbReference>
<dbReference type="Pfam" id="PF16729">
    <property type="entry name" value="DUF5067"/>
    <property type="match status" value="1"/>
</dbReference>
<dbReference type="RefSeq" id="WP_086312451.1">
    <property type="nucleotide sequence ID" value="NZ_CP147244.1"/>
</dbReference>
<reference evidence="4" key="1">
    <citation type="submission" date="2017-05" db="EMBL/GenBank/DDBJ databases">
        <title>The Genome Sequence of EEnterococcus faecalis 9F2_4866.</title>
        <authorList>
            <consortium name="The Broad Institute Genomics Platform"/>
            <consortium name="The Broad Institute Genomic Center for Infectious Diseases"/>
            <person name="Earl A."/>
            <person name="Manson A."/>
            <person name="Schwartman J."/>
            <person name="Gilmore M."/>
            <person name="Abouelleil A."/>
            <person name="Cao P."/>
            <person name="Chapman S."/>
            <person name="Cusick C."/>
            <person name="Shea T."/>
            <person name="Young S."/>
            <person name="Neafsey D."/>
            <person name="Nusbaum C."/>
            <person name="Birren B."/>
        </authorList>
    </citation>
    <scope>NUCLEOTIDE SEQUENCE [LARGE SCALE GENOMIC DNA]</scope>
    <source>
        <strain evidence="4">7F3_DIV0205</strain>
    </source>
</reference>
<evidence type="ECO:0000259" key="2">
    <source>
        <dbReference type="Pfam" id="PF16729"/>
    </source>
</evidence>
<dbReference type="InterPro" id="IPR029050">
    <property type="entry name" value="Immunoprotect_excell_Ig-like"/>
</dbReference>
<dbReference type="EMBL" id="CP147244">
    <property type="protein sequence ID" value="WYJ99072.1"/>
    <property type="molecule type" value="Genomic_DNA"/>
</dbReference>
<dbReference type="AlphaFoldDB" id="A0AAQ3W5W3"/>
<name>A0AAQ3W5W3_9ENTE</name>
<dbReference type="Proteomes" id="UP000194948">
    <property type="component" value="Chromosome"/>
</dbReference>
<accession>A0AAQ3W5W3</accession>
<protein>
    <recommendedName>
        <fullName evidence="2">DUF5067 domain-containing protein</fullName>
    </recommendedName>
</protein>
<organism evidence="3 4">
    <name type="scientific">Candidatus Enterococcus palustris</name>
    <dbReference type="NCBI Taxonomy" id="1834189"/>
    <lineage>
        <taxon>Bacteria</taxon>
        <taxon>Bacillati</taxon>
        <taxon>Bacillota</taxon>
        <taxon>Bacilli</taxon>
        <taxon>Lactobacillales</taxon>
        <taxon>Enterococcaceae</taxon>
        <taxon>Enterococcus</taxon>
    </lineage>
</organism>
<proteinExistence type="predicted"/>
<gene>
    <name evidence="3" type="ORF">A5821_000148</name>
</gene>
<reference evidence="3 4" key="2">
    <citation type="submission" date="2024-03" db="EMBL/GenBank/DDBJ databases">
        <title>The Genome Sequence of Enterococcus sp. DIV0205d.</title>
        <authorList>
            <consortium name="The Broad Institute Genomics Platform"/>
            <consortium name="The Broad Institute Microbial Omics Core"/>
            <consortium name="The Broad Institute Genomic Center for Infectious Diseases"/>
            <person name="Earl A."/>
            <person name="Manson A."/>
            <person name="Gilmore M."/>
            <person name="Schwartman J."/>
            <person name="Shea T."/>
            <person name="Abouelleil A."/>
            <person name="Cao P."/>
            <person name="Chapman S."/>
            <person name="Cusick C."/>
            <person name="Young S."/>
            <person name="Neafsey D."/>
            <person name="Nusbaum C."/>
            <person name="Birren B."/>
        </authorList>
    </citation>
    <scope>NUCLEOTIDE SEQUENCE [LARGE SCALE GENOMIC DNA]</scope>
    <source>
        <strain evidence="3 4">7F3_DIV0205</strain>
    </source>
</reference>
<evidence type="ECO:0000313" key="4">
    <source>
        <dbReference type="Proteomes" id="UP000194948"/>
    </source>
</evidence>
<evidence type="ECO:0000256" key="1">
    <source>
        <dbReference type="ARBA" id="ARBA00022729"/>
    </source>
</evidence>
<dbReference type="PROSITE" id="PS51257">
    <property type="entry name" value="PROKAR_LIPOPROTEIN"/>
    <property type="match status" value="1"/>
</dbReference>
<evidence type="ECO:0000313" key="3">
    <source>
        <dbReference type="EMBL" id="WYJ99072.1"/>
    </source>
</evidence>
<keyword evidence="4" id="KW-1185">Reference proteome</keyword>